<organism evidence="2 3">
    <name type="scientific">Thiobacillus sedimenti</name>
    <dbReference type="NCBI Taxonomy" id="3110231"/>
    <lineage>
        <taxon>Bacteria</taxon>
        <taxon>Pseudomonadati</taxon>
        <taxon>Pseudomonadota</taxon>
        <taxon>Betaproteobacteria</taxon>
        <taxon>Nitrosomonadales</taxon>
        <taxon>Thiobacillaceae</taxon>
        <taxon>Thiobacillus</taxon>
    </lineage>
</organism>
<protein>
    <submittedName>
        <fullName evidence="2">Transglutaminase domain-containing protein</fullName>
    </submittedName>
</protein>
<dbReference type="InterPro" id="IPR006311">
    <property type="entry name" value="TAT_signal"/>
</dbReference>
<reference evidence="2 3" key="1">
    <citation type="submission" date="2023-12" db="EMBL/GenBank/DDBJ databases">
        <title>Thiobacillus sedimentum sp. nov., a chemolithoautotrophic sulfur-oxidizing bacterium isolated from freshwater sediment.</title>
        <authorList>
            <person name="Luo J."/>
            <person name="Dai C."/>
        </authorList>
    </citation>
    <scope>NUCLEOTIDE SEQUENCE [LARGE SCALE GENOMIC DNA]</scope>
    <source>
        <strain evidence="2 3">SCUT-2</strain>
    </source>
</reference>
<dbReference type="SMART" id="SM00460">
    <property type="entry name" value="TGc"/>
    <property type="match status" value="1"/>
</dbReference>
<evidence type="ECO:0000259" key="1">
    <source>
        <dbReference type="SMART" id="SM00460"/>
    </source>
</evidence>
<dbReference type="InterPro" id="IPR019546">
    <property type="entry name" value="TAT_signal_bac_arc"/>
</dbReference>
<dbReference type="EMBL" id="CP141769">
    <property type="protein sequence ID" value="WRS40127.1"/>
    <property type="molecule type" value="Genomic_DNA"/>
</dbReference>
<gene>
    <name evidence="2" type="ORF">VA613_04465</name>
</gene>
<dbReference type="InterPro" id="IPR002931">
    <property type="entry name" value="Transglutaminase-like"/>
</dbReference>
<proteinExistence type="predicted"/>
<dbReference type="Proteomes" id="UP001334732">
    <property type="component" value="Chromosome"/>
</dbReference>
<sequence>MMDRRTFLKTSAVAAAGFGFDRFAGAADPSFAPSPSHGWRVFEVTTHVEPTADGVTRAWVPLPSVEEADWIRPMGNLWQGNASIVQEWRDPIYGARMLAARWEAGESRPMLEVVSRFATRDRAIDLGQPGKVAPLDAATRRLYTRPTALLPTDGIVRKSALEITRGARTDLDKARAIYEWIVDNTQRNPKTRGCGLGDIRFMLETGDLSGKCADLNSLFVGLAHAVGLPARDVYGIRVADSRFGYQCLGKSGDISKAQHCRAEVWLTDFGWVPVDPADVRKVVLEEPPGNLSLADARVVAVRQKLFGAWEMNWLAYNFAHDLKLPGSAGAPIPFLMYPQGENAKGRLDSLDPAGFAYALSAKEITA</sequence>
<dbReference type="InterPro" id="IPR038765">
    <property type="entry name" value="Papain-like_cys_pep_sf"/>
</dbReference>
<name>A0ABZ1CL72_9PROT</name>
<dbReference type="RefSeq" id="WP_324780657.1">
    <property type="nucleotide sequence ID" value="NZ_CP141769.1"/>
</dbReference>
<accession>A0ABZ1CL72</accession>
<dbReference type="SUPFAM" id="SSF54001">
    <property type="entry name" value="Cysteine proteinases"/>
    <property type="match status" value="1"/>
</dbReference>
<feature type="domain" description="Transglutaminase-like" evidence="1">
    <location>
        <begin position="204"/>
        <end position="278"/>
    </location>
</feature>
<dbReference type="Gene3D" id="3.10.620.30">
    <property type="match status" value="1"/>
</dbReference>
<dbReference type="Pfam" id="PF10518">
    <property type="entry name" value="TAT_signal"/>
    <property type="match status" value="1"/>
</dbReference>
<evidence type="ECO:0000313" key="3">
    <source>
        <dbReference type="Proteomes" id="UP001334732"/>
    </source>
</evidence>
<dbReference type="PROSITE" id="PS51318">
    <property type="entry name" value="TAT"/>
    <property type="match status" value="1"/>
</dbReference>
<dbReference type="Pfam" id="PF01841">
    <property type="entry name" value="Transglut_core"/>
    <property type="match status" value="1"/>
</dbReference>
<keyword evidence="3" id="KW-1185">Reference proteome</keyword>
<dbReference type="PANTHER" id="PTHR38339">
    <property type="entry name" value="TRANSGLUTAMINASE DOMAIN PROTEIN"/>
    <property type="match status" value="1"/>
</dbReference>
<dbReference type="PANTHER" id="PTHR38339:SF1">
    <property type="entry name" value="TRANSGLUTAMINASE-LIKE DOMAIN-CONTAINING PROTEIN"/>
    <property type="match status" value="1"/>
</dbReference>
<evidence type="ECO:0000313" key="2">
    <source>
        <dbReference type="EMBL" id="WRS40127.1"/>
    </source>
</evidence>
<dbReference type="NCBIfam" id="TIGR01409">
    <property type="entry name" value="TAT_signal_seq"/>
    <property type="match status" value="1"/>
</dbReference>